<feature type="compositionally biased region" description="Low complexity" evidence="2">
    <location>
        <begin position="48"/>
        <end position="57"/>
    </location>
</feature>
<protein>
    <submittedName>
        <fullName evidence="3">Uncharacterized protein</fullName>
    </submittedName>
</protein>
<keyword evidence="4" id="KW-1185">Reference proteome</keyword>
<feature type="compositionally biased region" description="Basic and acidic residues" evidence="2">
    <location>
        <begin position="253"/>
        <end position="262"/>
    </location>
</feature>
<feature type="coiled-coil region" evidence="1">
    <location>
        <begin position="509"/>
        <end position="536"/>
    </location>
</feature>
<gene>
    <name evidence="3" type="ORF">AV274_0543</name>
</gene>
<name>A0A196SPG8_BLAHN</name>
<dbReference type="OrthoDB" id="10660782at2759"/>
<keyword evidence="1" id="KW-0175">Coiled coil</keyword>
<dbReference type="Proteomes" id="UP000078348">
    <property type="component" value="Unassembled WGS sequence"/>
</dbReference>
<accession>A0A196SPG8</accession>
<evidence type="ECO:0000256" key="1">
    <source>
        <dbReference type="SAM" id="Coils"/>
    </source>
</evidence>
<feature type="region of interest" description="Disordered" evidence="2">
    <location>
        <begin position="1"/>
        <end position="156"/>
    </location>
</feature>
<comment type="caution">
    <text evidence="3">The sequence shown here is derived from an EMBL/GenBank/DDBJ whole genome shotgun (WGS) entry which is preliminary data.</text>
</comment>
<sequence length="539" mass="60980">MGPVKPEEKPAREALDDSDWEDMPAKPAKKAVMEDDWEDDWDNVPVQPAKKPAAAAKESLSDSDWEDVPSKPLPPPPAKAAPNRNVTEEALPSNPRLRKRRLTQLAAKSRAAKEAIDDSDDWGDVPVKPSQTVKPAKPGKEVKKAVMEDDWEDVPAKEVKEAIDDSDDWEDVPMKRSQIVKPAKEVKEAIDDSDDWEDVPVKRSQIVKPAKEVKEAIDDSDDWEDVPSQPVKPAKKPVAEDDWEDVPVQPAKKGGELKKEAIDDSNWEYVPTQPAKKPVAAAKNQDDWEDVPSQPVKPVTSKEAVSDSDWEDVPAQPKPAEKTLCDDDWGEPPARQNDLFGDLFENVDFSKVSEEVKPLSVAELLSLEKGRESSESEDEREEEKKKRIDECISHLPKLDFLHRNVDGMDNDQQNEDSNHNAQEVEEIVFLEEVEKELDSIEQSFDSGDMQSFGRNKAEVMNRFIEFRRRDEEVFHKHCDAVMKANMVTNAENEGEKNDEEEIKMRKELLGQAQKSIEESTNELRKLLTEISNFIADNNT</sequence>
<feature type="region of interest" description="Disordered" evidence="2">
    <location>
        <begin position="210"/>
        <end position="338"/>
    </location>
</feature>
<evidence type="ECO:0000313" key="4">
    <source>
        <dbReference type="Proteomes" id="UP000078348"/>
    </source>
</evidence>
<evidence type="ECO:0000256" key="2">
    <source>
        <dbReference type="SAM" id="MobiDB-lite"/>
    </source>
</evidence>
<reference evidence="3 4" key="1">
    <citation type="submission" date="2016-05" db="EMBL/GenBank/DDBJ databases">
        <title>Nuclear genome of Blastocystis sp. subtype 1 NandII.</title>
        <authorList>
            <person name="Gentekaki E."/>
            <person name="Curtis B."/>
            <person name="Stairs C."/>
            <person name="Eme L."/>
            <person name="Herman E."/>
            <person name="Klimes V."/>
            <person name="Arias M.C."/>
            <person name="Elias M."/>
            <person name="Hilliou F."/>
            <person name="Klute M."/>
            <person name="Malik S.-B."/>
            <person name="Pightling A."/>
            <person name="Rachubinski R."/>
            <person name="Salas D."/>
            <person name="Schlacht A."/>
            <person name="Suga H."/>
            <person name="Archibald J."/>
            <person name="Ball S.G."/>
            <person name="Clark G."/>
            <person name="Dacks J."/>
            <person name="Van Der Giezen M."/>
            <person name="Tsaousis A."/>
            <person name="Roger A."/>
        </authorList>
    </citation>
    <scope>NUCLEOTIDE SEQUENCE [LARGE SCALE GENOMIC DNA]</scope>
    <source>
        <strain evidence="4">ATCC 50177 / NandII</strain>
    </source>
</reference>
<dbReference type="AlphaFoldDB" id="A0A196SPG8"/>
<dbReference type="STRING" id="478820.A0A196SPG8"/>
<feature type="region of interest" description="Disordered" evidence="2">
    <location>
        <begin position="362"/>
        <end position="388"/>
    </location>
</feature>
<proteinExistence type="predicted"/>
<feature type="compositionally biased region" description="Basic and acidic residues" evidence="2">
    <location>
        <begin position="138"/>
        <end position="147"/>
    </location>
</feature>
<feature type="compositionally biased region" description="Basic and acidic residues" evidence="2">
    <location>
        <begin position="1"/>
        <end position="15"/>
    </location>
</feature>
<dbReference type="EMBL" id="LXWW01000020">
    <property type="protein sequence ID" value="OAO17709.1"/>
    <property type="molecule type" value="Genomic_DNA"/>
</dbReference>
<evidence type="ECO:0000313" key="3">
    <source>
        <dbReference type="EMBL" id="OAO17709.1"/>
    </source>
</evidence>
<organism evidence="3 4">
    <name type="scientific">Blastocystis sp. subtype 1 (strain ATCC 50177 / NandII)</name>
    <dbReference type="NCBI Taxonomy" id="478820"/>
    <lineage>
        <taxon>Eukaryota</taxon>
        <taxon>Sar</taxon>
        <taxon>Stramenopiles</taxon>
        <taxon>Bigyra</taxon>
        <taxon>Opalozoa</taxon>
        <taxon>Opalinata</taxon>
        <taxon>Blastocystidae</taxon>
        <taxon>Blastocystis</taxon>
    </lineage>
</organism>